<evidence type="ECO:0000256" key="4">
    <source>
        <dbReference type="ARBA" id="ARBA00022833"/>
    </source>
</evidence>
<feature type="domain" description="Peptidase M48" evidence="8">
    <location>
        <begin position="63"/>
        <end position="235"/>
    </location>
</feature>
<dbReference type="EMBL" id="PRDK01000004">
    <property type="protein sequence ID" value="MBE8713597.1"/>
    <property type="molecule type" value="Genomic_DNA"/>
</dbReference>
<dbReference type="AlphaFoldDB" id="A0A928UZC1"/>
<evidence type="ECO:0000259" key="8">
    <source>
        <dbReference type="Pfam" id="PF01435"/>
    </source>
</evidence>
<keyword evidence="3 6" id="KW-0378">Hydrolase</keyword>
<gene>
    <name evidence="9" type="ORF">C4F49_07885</name>
</gene>
<evidence type="ECO:0000256" key="7">
    <source>
        <dbReference type="SAM" id="Phobius"/>
    </source>
</evidence>
<dbReference type="RefSeq" id="WP_196935526.1">
    <property type="nucleotide sequence ID" value="NZ_MU158698.1"/>
</dbReference>
<dbReference type="PANTHER" id="PTHR22726:SF1">
    <property type="entry name" value="METALLOENDOPEPTIDASE OMA1, MITOCHONDRIAL"/>
    <property type="match status" value="1"/>
</dbReference>
<dbReference type="CDD" id="cd07332">
    <property type="entry name" value="M48C_Oma1_like"/>
    <property type="match status" value="1"/>
</dbReference>
<dbReference type="InterPro" id="IPR001915">
    <property type="entry name" value="Peptidase_M48"/>
</dbReference>
<evidence type="ECO:0000256" key="1">
    <source>
        <dbReference type="ARBA" id="ARBA00022670"/>
    </source>
</evidence>
<comment type="cofactor">
    <cofactor evidence="6">
        <name>Zn(2+)</name>
        <dbReference type="ChEBI" id="CHEBI:29105"/>
    </cofactor>
    <text evidence="6">Binds 1 zinc ion per subunit.</text>
</comment>
<dbReference type="GO" id="GO:0016020">
    <property type="term" value="C:membrane"/>
    <property type="evidence" value="ECO:0007669"/>
    <property type="project" value="TreeGrafter"/>
</dbReference>
<name>A0A928UZC1_9SPHI</name>
<proteinExistence type="inferred from homology"/>
<protein>
    <recommendedName>
        <fullName evidence="8">Peptidase M48 domain-containing protein</fullName>
    </recommendedName>
</protein>
<comment type="similarity">
    <text evidence="6">Belongs to the peptidase M48 family.</text>
</comment>
<keyword evidence="7" id="KW-0812">Transmembrane</keyword>
<feature type="transmembrane region" description="Helical" evidence="7">
    <location>
        <begin position="6"/>
        <end position="27"/>
    </location>
</feature>
<dbReference type="InterPro" id="IPR051156">
    <property type="entry name" value="Mito/Outer_Membr_Metalloprot"/>
</dbReference>
<sequence>MSKAIVQGFIVLATFAIAIFCLTQINWMKMLHVESSLQKLEESLGDRVFNSLRLDADEIHGANAALDSMLHKLCEANNLENTIELHVLHSDEVNAFALPGNKMVFYSALITEAENADEVAGVMAHELAHIKQNHVMKSLVQQFGLQFLFSAVSGNAAEAFSSVTQFLSTNAFSRDMEKEADLIGLAYLEKAKVNPAAFVNFMVKLDSIQKEEGLSLYSWLSTHPDGIDRSEYLSEKINPDKSHYESIISEETWSDMIARLNEFEK</sequence>
<dbReference type="GO" id="GO:0051603">
    <property type="term" value="P:proteolysis involved in protein catabolic process"/>
    <property type="evidence" value="ECO:0007669"/>
    <property type="project" value="TreeGrafter"/>
</dbReference>
<organism evidence="9 10">
    <name type="scientific">Sphingobacterium hungaricum</name>
    <dbReference type="NCBI Taxonomy" id="2082723"/>
    <lineage>
        <taxon>Bacteria</taxon>
        <taxon>Pseudomonadati</taxon>
        <taxon>Bacteroidota</taxon>
        <taxon>Sphingobacteriia</taxon>
        <taxon>Sphingobacteriales</taxon>
        <taxon>Sphingobacteriaceae</taxon>
        <taxon>Sphingobacterium</taxon>
    </lineage>
</organism>
<keyword evidence="1 6" id="KW-0645">Protease</keyword>
<keyword evidence="7" id="KW-1133">Transmembrane helix</keyword>
<reference evidence="9" key="1">
    <citation type="submission" date="2018-02" db="EMBL/GenBank/DDBJ databases">
        <authorList>
            <person name="Vasarhelyi B.M."/>
            <person name="Deshmukh S."/>
            <person name="Balint B."/>
            <person name="Kukolya J."/>
        </authorList>
    </citation>
    <scope>NUCLEOTIDE SEQUENCE</scope>
    <source>
        <strain evidence="9">KB22</strain>
    </source>
</reference>
<keyword evidence="7" id="KW-0472">Membrane</keyword>
<dbReference type="GO" id="GO:0046872">
    <property type="term" value="F:metal ion binding"/>
    <property type="evidence" value="ECO:0007669"/>
    <property type="project" value="UniProtKB-KW"/>
</dbReference>
<evidence type="ECO:0000256" key="2">
    <source>
        <dbReference type="ARBA" id="ARBA00022723"/>
    </source>
</evidence>
<dbReference type="Gene3D" id="3.30.2010.10">
    <property type="entry name" value="Metalloproteases ('zincins'), catalytic domain"/>
    <property type="match status" value="1"/>
</dbReference>
<dbReference type="Pfam" id="PF01435">
    <property type="entry name" value="Peptidase_M48"/>
    <property type="match status" value="1"/>
</dbReference>
<evidence type="ECO:0000313" key="10">
    <source>
        <dbReference type="Proteomes" id="UP000616201"/>
    </source>
</evidence>
<dbReference type="GO" id="GO:0004222">
    <property type="term" value="F:metalloendopeptidase activity"/>
    <property type="evidence" value="ECO:0007669"/>
    <property type="project" value="InterPro"/>
</dbReference>
<dbReference type="PANTHER" id="PTHR22726">
    <property type="entry name" value="METALLOENDOPEPTIDASE OMA1"/>
    <property type="match status" value="1"/>
</dbReference>
<evidence type="ECO:0000256" key="6">
    <source>
        <dbReference type="RuleBase" id="RU003983"/>
    </source>
</evidence>
<evidence type="ECO:0000256" key="3">
    <source>
        <dbReference type="ARBA" id="ARBA00022801"/>
    </source>
</evidence>
<keyword evidence="5 6" id="KW-0482">Metalloprotease</keyword>
<evidence type="ECO:0000256" key="5">
    <source>
        <dbReference type="ARBA" id="ARBA00023049"/>
    </source>
</evidence>
<evidence type="ECO:0000313" key="9">
    <source>
        <dbReference type="EMBL" id="MBE8713597.1"/>
    </source>
</evidence>
<comment type="caution">
    <text evidence="9">The sequence shown here is derived from an EMBL/GenBank/DDBJ whole genome shotgun (WGS) entry which is preliminary data.</text>
</comment>
<accession>A0A928UZC1</accession>
<keyword evidence="4 6" id="KW-0862">Zinc</keyword>
<keyword evidence="10" id="KW-1185">Reference proteome</keyword>
<dbReference type="Proteomes" id="UP000616201">
    <property type="component" value="Unassembled WGS sequence"/>
</dbReference>
<keyword evidence="2" id="KW-0479">Metal-binding</keyword>